<dbReference type="InterPro" id="IPR004000">
    <property type="entry name" value="Actin"/>
</dbReference>
<evidence type="ECO:0000313" key="4">
    <source>
        <dbReference type="EMBL" id="KAJ6261089.1"/>
    </source>
</evidence>
<dbReference type="EMBL" id="JAQGDS010000004">
    <property type="protein sequence ID" value="KAJ6261089.1"/>
    <property type="molecule type" value="Genomic_DNA"/>
</dbReference>
<dbReference type="Gene3D" id="3.30.420.40">
    <property type="match status" value="4"/>
</dbReference>
<dbReference type="PROSITE" id="PS00432">
    <property type="entry name" value="ACTINS_2"/>
    <property type="match status" value="1"/>
</dbReference>
<dbReference type="SUPFAM" id="SSF53067">
    <property type="entry name" value="Actin-like ATPase domain"/>
    <property type="match status" value="2"/>
</dbReference>
<dbReference type="FunFam" id="3.30.420.40:FF:000058">
    <property type="entry name" value="Putative actin-related protein 5"/>
    <property type="match status" value="1"/>
</dbReference>
<comment type="function">
    <text evidence="1">Actins are highly conserved proteins that are involved in various types of cell motility and are ubiquitously expressed in all eukaryotic cells.</text>
</comment>
<dbReference type="AlphaFoldDB" id="A0AAD6IYH4"/>
<dbReference type="PANTHER" id="PTHR11937">
    <property type="entry name" value="ACTIN"/>
    <property type="match status" value="1"/>
</dbReference>
<dbReference type="InterPro" id="IPR004001">
    <property type="entry name" value="Actin_CS"/>
</dbReference>
<keyword evidence="5" id="KW-1185">Reference proteome</keyword>
<dbReference type="InterPro" id="IPR020902">
    <property type="entry name" value="Actin/actin-like_CS"/>
</dbReference>
<dbReference type="PROSITE" id="PS01132">
    <property type="entry name" value="ACTINS_ACT_LIKE"/>
    <property type="match status" value="1"/>
</dbReference>
<gene>
    <name evidence="4" type="ORF">Dda_3754</name>
</gene>
<dbReference type="Gene3D" id="3.90.640.10">
    <property type="entry name" value="Actin, Chain A, domain 4"/>
    <property type="match status" value="1"/>
</dbReference>
<dbReference type="InterPro" id="IPR043129">
    <property type="entry name" value="ATPase_NBD"/>
</dbReference>
<name>A0AAD6IYH4_DREDA</name>
<dbReference type="Proteomes" id="UP001221413">
    <property type="component" value="Unassembled WGS sequence"/>
</dbReference>
<proteinExistence type="inferred from homology"/>
<evidence type="ECO:0000256" key="1">
    <source>
        <dbReference type="ARBA" id="ARBA00003520"/>
    </source>
</evidence>
<comment type="similarity">
    <text evidence="3">Belongs to the actin family.</text>
</comment>
<dbReference type="FunFam" id="3.30.420.40:FF:000502">
    <property type="entry name" value="Actin-Related Proteins"/>
    <property type="match status" value="1"/>
</dbReference>
<evidence type="ECO:0000256" key="2">
    <source>
        <dbReference type="ARBA" id="ARBA00049360"/>
    </source>
</evidence>
<comment type="caution">
    <text evidence="4">The sequence shown here is derived from an EMBL/GenBank/DDBJ whole genome shotgun (WGS) entry which is preliminary data.</text>
</comment>
<comment type="catalytic activity">
    <reaction evidence="2">
        <text>ATP + H2O = ADP + phosphate + H(+)</text>
        <dbReference type="Rhea" id="RHEA:13065"/>
        <dbReference type="ChEBI" id="CHEBI:15377"/>
        <dbReference type="ChEBI" id="CHEBI:15378"/>
        <dbReference type="ChEBI" id="CHEBI:30616"/>
        <dbReference type="ChEBI" id="CHEBI:43474"/>
        <dbReference type="ChEBI" id="CHEBI:456216"/>
    </reaction>
</comment>
<dbReference type="SMART" id="SM00268">
    <property type="entry name" value="ACTIN"/>
    <property type="match status" value="1"/>
</dbReference>
<organism evidence="4 5">
    <name type="scientific">Drechslerella dactyloides</name>
    <name type="common">Nematode-trapping fungus</name>
    <name type="synonym">Arthrobotrys dactyloides</name>
    <dbReference type="NCBI Taxonomy" id="74499"/>
    <lineage>
        <taxon>Eukaryota</taxon>
        <taxon>Fungi</taxon>
        <taxon>Dikarya</taxon>
        <taxon>Ascomycota</taxon>
        <taxon>Pezizomycotina</taxon>
        <taxon>Orbiliomycetes</taxon>
        <taxon>Orbiliales</taxon>
        <taxon>Orbiliaceae</taxon>
        <taxon>Drechslerella</taxon>
    </lineage>
</organism>
<dbReference type="PRINTS" id="PR00190">
    <property type="entry name" value="ACTIN"/>
</dbReference>
<reference evidence="4" key="1">
    <citation type="submission" date="2023-01" db="EMBL/GenBank/DDBJ databases">
        <title>The chitinases involved in constricting ring structure development in the nematode-trapping fungus Drechslerella dactyloides.</title>
        <authorList>
            <person name="Wang R."/>
            <person name="Zhang L."/>
            <person name="Tang P."/>
            <person name="Li S."/>
            <person name="Liang L."/>
        </authorList>
    </citation>
    <scope>NUCLEOTIDE SEQUENCE</scope>
    <source>
        <strain evidence="4">YMF1.00031</strain>
    </source>
</reference>
<accession>A0AAD6IYH4</accession>
<sequence>MEAISALVLDPGTNTTRCGFAGEDTPKTCVPTYYGIVPDPETPKYFGSLKIGENAVSSVIDGMEIRNPMNDGIGTSQLVHISWAGLENWEVTTEIWRHCIEYKLSSRVEEHPLLVTEPIWNPLKNRERTTEIVFEDFNVPAYFLVKSAVCESFANSKPSSLVIDVGHANTSVTPVVDGIPLRKGRIHLLQSRVSYRPFSHNLYTGSERTPLAGLHLTTQLRHQFSEMGIRMTPWLMLKSKTTYTDLTNPPQLRLRDYGFQPHQSFIEYQQDRFIHEFKESMSETWAEPRSFPADINNPGDMLRPMAEKSYEFPDGYQRRFMLDRCVATESLFNPSLSPKPFTGDTPKGIAEMIKDSVDHLDADIRANMLSNIVVVGATSLLYRFNERLSQDLVAMFPGPRVKLQSSGQTPERKYSAWLGGSILASCGAFHQLWISKQEYDEIGSNIIERRAK</sequence>
<evidence type="ECO:0000313" key="5">
    <source>
        <dbReference type="Proteomes" id="UP001221413"/>
    </source>
</evidence>
<evidence type="ECO:0000256" key="3">
    <source>
        <dbReference type="RuleBase" id="RU000487"/>
    </source>
</evidence>
<protein>
    <submittedName>
        <fullName evidence="4">Uncharacterized protein</fullName>
    </submittedName>
</protein>
<dbReference type="Pfam" id="PF00022">
    <property type="entry name" value="Actin"/>
    <property type="match status" value="2"/>
</dbReference>